<name>A0A9W7SR17_9PEZI</name>
<reference evidence="2 3" key="1">
    <citation type="journal article" date="2018" name="IMA Fungus">
        <title>IMA Genome-F 10: Nine draft genome sequences of Claviceps purpurea s.lat., including C. arundinis, C. humidiphila, and C. cf. spartinae, pseudomolecules for the pitch canker pathogen Fusarium circinatum, draft genome of Davidsoniella eucalypti, Grosmannia galeiformis, Quambalaria eucalypti, and Teratosphaeria destructans.</title>
        <authorList>
            <person name="Wingfield B.D."/>
            <person name="Liu M."/>
            <person name="Nguyen H.D."/>
            <person name="Lane F.A."/>
            <person name="Morgan S.W."/>
            <person name="De Vos L."/>
            <person name="Wilken P.M."/>
            <person name="Duong T.A."/>
            <person name="Aylward J."/>
            <person name="Coetzee M.P."/>
            <person name="Dadej K."/>
            <person name="De Beer Z.W."/>
            <person name="Findlay W."/>
            <person name="Havenga M."/>
            <person name="Kolarik M."/>
            <person name="Menzies J.G."/>
            <person name="Naidoo K."/>
            <person name="Pochopski O."/>
            <person name="Shoukouhi P."/>
            <person name="Santana Q.C."/>
            <person name="Seifert K.A."/>
            <person name="Soal N."/>
            <person name="Steenkamp E.T."/>
            <person name="Tatham C.T."/>
            <person name="van der Nest M.A."/>
            <person name="Wingfield M.J."/>
        </authorList>
    </citation>
    <scope>NUCLEOTIDE SEQUENCE [LARGE SCALE GENOMIC DNA]</scope>
    <source>
        <strain evidence="2">CMW44962</strain>
    </source>
</reference>
<gene>
    <name evidence="2" type="ORF">Tdes44962_MAKER03001</name>
</gene>
<evidence type="ECO:0000256" key="1">
    <source>
        <dbReference type="SAM" id="MobiDB-lite"/>
    </source>
</evidence>
<evidence type="ECO:0000313" key="2">
    <source>
        <dbReference type="EMBL" id="KAH9827191.1"/>
    </source>
</evidence>
<proteinExistence type="predicted"/>
<comment type="caution">
    <text evidence="2">The sequence shown here is derived from an EMBL/GenBank/DDBJ whole genome shotgun (WGS) entry which is preliminary data.</text>
</comment>
<accession>A0A9W7SR17</accession>
<sequence length="69" mass="7407">MTNQHGTSCTQPLNDSGFTSIAPSEKHKTALGRVVFVIGEIVVFDQERNAVEWAKSCAVGTCRVQSPGD</sequence>
<dbReference type="AlphaFoldDB" id="A0A9W7SR17"/>
<organism evidence="2 3">
    <name type="scientific">Teratosphaeria destructans</name>
    <dbReference type="NCBI Taxonomy" id="418781"/>
    <lineage>
        <taxon>Eukaryota</taxon>
        <taxon>Fungi</taxon>
        <taxon>Dikarya</taxon>
        <taxon>Ascomycota</taxon>
        <taxon>Pezizomycotina</taxon>
        <taxon>Dothideomycetes</taxon>
        <taxon>Dothideomycetidae</taxon>
        <taxon>Mycosphaerellales</taxon>
        <taxon>Teratosphaeriaceae</taxon>
        <taxon>Teratosphaeria</taxon>
    </lineage>
</organism>
<dbReference type="EMBL" id="RIBY02001901">
    <property type="protein sequence ID" value="KAH9827191.1"/>
    <property type="molecule type" value="Genomic_DNA"/>
</dbReference>
<reference evidence="2 3" key="2">
    <citation type="journal article" date="2021" name="Curr. Genet.">
        <title>Genetic response to nitrogen starvation in the aggressive Eucalyptus foliar pathogen Teratosphaeria destructans.</title>
        <authorList>
            <person name="Havenga M."/>
            <person name="Wingfield B.D."/>
            <person name="Wingfield M.J."/>
            <person name="Dreyer L.L."/>
            <person name="Roets F."/>
            <person name="Aylward J."/>
        </authorList>
    </citation>
    <scope>NUCLEOTIDE SEQUENCE [LARGE SCALE GENOMIC DNA]</scope>
    <source>
        <strain evidence="2">CMW44962</strain>
    </source>
</reference>
<evidence type="ECO:0000313" key="3">
    <source>
        <dbReference type="Proteomes" id="UP001138500"/>
    </source>
</evidence>
<dbReference type="Proteomes" id="UP001138500">
    <property type="component" value="Unassembled WGS sequence"/>
</dbReference>
<protein>
    <submittedName>
        <fullName evidence="2">Uncharacterized protein</fullName>
    </submittedName>
</protein>
<feature type="region of interest" description="Disordered" evidence="1">
    <location>
        <begin position="1"/>
        <end position="21"/>
    </location>
</feature>
<keyword evidence="3" id="KW-1185">Reference proteome</keyword>